<accession>A0AAD3TKK9</accession>
<reference evidence="1" key="1">
    <citation type="submission" date="2023-05" db="EMBL/GenBank/DDBJ databases">
        <title>Nepenthes gracilis genome sequencing.</title>
        <authorList>
            <person name="Fukushima K."/>
        </authorList>
    </citation>
    <scope>NUCLEOTIDE SEQUENCE</scope>
    <source>
        <strain evidence="1">SING2019-196</strain>
    </source>
</reference>
<protein>
    <submittedName>
        <fullName evidence="1">Uncharacterized protein</fullName>
    </submittedName>
</protein>
<evidence type="ECO:0000313" key="1">
    <source>
        <dbReference type="EMBL" id="GMH31670.1"/>
    </source>
</evidence>
<sequence length="113" mass="12506">MSLVIRLSSLISWLGSGRLKGNSLLVLGWKQLLSEVECCNYSLCCVVKYGVEPCCSIPPAGKCRGGMFWSATSKWTGRLHTVCGMPWLRYLFSALYAREGLFLTEVVVAVVPR</sequence>
<dbReference type="AlphaFoldDB" id="A0AAD3TKK9"/>
<dbReference type="Proteomes" id="UP001279734">
    <property type="component" value="Unassembled WGS sequence"/>
</dbReference>
<evidence type="ECO:0000313" key="2">
    <source>
        <dbReference type="Proteomes" id="UP001279734"/>
    </source>
</evidence>
<proteinExistence type="predicted"/>
<comment type="caution">
    <text evidence="1">The sequence shown here is derived from an EMBL/GenBank/DDBJ whole genome shotgun (WGS) entry which is preliminary data.</text>
</comment>
<keyword evidence="2" id="KW-1185">Reference proteome</keyword>
<organism evidence="1 2">
    <name type="scientific">Nepenthes gracilis</name>
    <name type="common">Slender pitcher plant</name>
    <dbReference type="NCBI Taxonomy" id="150966"/>
    <lineage>
        <taxon>Eukaryota</taxon>
        <taxon>Viridiplantae</taxon>
        <taxon>Streptophyta</taxon>
        <taxon>Embryophyta</taxon>
        <taxon>Tracheophyta</taxon>
        <taxon>Spermatophyta</taxon>
        <taxon>Magnoliopsida</taxon>
        <taxon>eudicotyledons</taxon>
        <taxon>Gunneridae</taxon>
        <taxon>Pentapetalae</taxon>
        <taxon>Caryophyllales</taxon>
        <taxon>Nepenthaceae</taxon>
        <taxon>Nepenthes</taxon>
    </lineage>
</organism>
<gene>
    <name evidence="1" type="ORF">Nepgr_033514</name>
</gene>
<dbReference type="EMBL" id="BSYO01000040">
    <property type="protein sequence ID" value="GMH31670.1"/>
    <property type="molecule type" value="Genomic_DNA"/>
</dbReference>
<name>A0AAD3TKK9_NEPGR</name>